<evidence type="ECO:0000259" key="2">
    <source>
        <dbReference type="PROSITE" id="PS50234"/>
    </source>
</evidence>
<evidence type="ECO:0000256" key="1">
    <source>
        <dbReference type="SAM" id="MobiDB-lite"/>
    </source>
</evidence>
<evidence type="ECO:0000313" key="4">
    <source>
        <dbReference type="Proteomes" id="UP000192513"/>
    </source>
</evidence>
<dbReference type="PROSITE" id="PS50234">
    <property type="entry name" value="VWFA"/>
    <property type="match status" value="1"/>
</dbReference>
<feature type="region of interest" description="Disordered" evidence="1">
    <location>
        <begin position="555"/>
        <end position="578"/>
    </location>
</feature>
<keyword evidence="4" id="KW-1185">Reference proteome</keyword>
<dbReference type="SMART" id="SM00327">
    <property type="entry name" value="VWA"/>
    <property type="match status" value="1"/>
</dbReference>
<gene>
    <name evidence="3" type="ORF">BST39_04570</name>
</gene>
<evidence type="ECO:0000313" key="3">
    <source>
        <dbReference type="EMBL" id="ORB45489.1"/>
    </source>
</evidence>
<reference evidence="3 4" key="1">
    <citation type="submission" date="2017-02" db="EMBL/GenBank/DDBJ databases">
        <title>The new phylogeny of genus Mycobacterium.</title>
        <authorList>
            <person name="Tortoli E."/>
            <person name="Trovato A."/>
            <person name="Cirillo D.M."/>
        </authorList>
    </citation>
    <scope>NUCLEOTIDE SEQUENCE [LARGE SCALE GENOMIC DNA]</scope>
    <source>
        <strain evidence="3 4">DSM 45000</strain>
    </source>
</reference>
<dbReference type="STRING" id="590652.BST39_04570"/>
<dbReference type="Gene3D" id="3.40.50.410">
    <property type="entry name" value="von Willebrand factor, type A domain"/>
    <property type="match status" value="1"/>
</dbReference>
<proteinExistence type="predicted"/>
<feature type="region of interest" description="Disordered" evidence="1">
    <location>
        <begin position="214"/>
        <end position="235"/>
    </location>
</feature>
<sequence>MARFITDIGRYSLLASAIAGRRLALRAAAAGTLPYTDAQSIFIPTDCPLSEVVNVVVLHASILGAGTCHPDVVRRLRGKPRPTRRYFALEARRATKELAWLLPCMSKPGAGVEQKLSCSAVESLEIALSRRTVAELPTSLGELRPKALLRQLEKQTPLGAPNTLRSGAPNFQESDADDDEDAERSRFLELMSSPLGGNGRLARLFAALSGASRKSATAGGGANDDSPTKSVYGRRWGGGGIRVPMRLPNASSTTGEVSDGGTRYPEWDVNRRRYRENYCVVRELDPVGEIDRVIGAAQLRYPLGRSNLDLRRCRHESEGEEFDLDAVVTARADARAGQTPDDRLFTSIRRVGRDLGVLILIDASGSTGERSANGRTACEAQVHAAARIARTLELRGDRVAIYGFNSRGRASVYLYPIKLFEKPLDSRWRTNIARLSPAGFTRMGAAIRHASSILVKHSGTSRKLLVVLSDGFPYDDGYEAIYAMGDTRRALDEARRSRIGSVCLSLGSQSGDSELQKVFGSSGFGRAESVEALGTDLNRLFNYAIVTAERSADRSKSNKYARAPRRRATLTQLQEEQV</sequence>
<dbReference type="InterPro" id="IPR051928">
    <property type="entry name" value="NorD/CobT"/>
</dbReference>
<dbReference type="PANTHER" id="PTHR41248">
    <property type="entry name" value="NORD PROTEIN"/>
    <property type="match status" value="1"/>
</dbReference>
<feature type="region of interest" description="Disordered" evidence="1">
    <location>
        <begin position="155"/>
        <end position="183"/>
    </location>
</feature>
<dbReference type="EMBL" id="MVIE01000004">
    <property type="protein sequence ID" value="ORB45489.1"/>
    <property type="molecule type" value="Genomic_DNA"/>
</dbReference>
<dbReference type="AlphaFoldDB" id="A0A1X0IGL0"/>
<feature type="domain" description="VWFA" evidence="2">
    <location>
        <begin position="356"/>
        <end position="544"/>
    </location>
</feature>
<dbReference type="Pfam" id="PF13519">
    <property type="entry name" value="VWA_2"/>
    <property type="match status" value="1"/>
</dbReference>
<name>A0A1X0IGL0_9MYCO</name>
<accession>A0A1X0IGL0</accession>
<comment type="caution">
    <text evidence="3">The sequence shown here is derived from an EMBL/GenBank/DDBJ whole genome shotgun (WGS) entry which is preliminary data.</text>
</comment>
<feature type="compositionally biased region" description="Basic residues" evidence="1">
    <location>
        <begin position="557"/>
        <end position="568"/>
    </location>
</feature>
<dbReference type="Proteomes" id="UP000192513">
    <property type="component" value="Unassembled WGS sequence"/>
</dbReference>
<feature type="compositionally biased region" description="Polar residues" evidence="1">
    <location>
        <begin position="569"/>
        <end position="578"/>
    </location>
</feature>
<dbReference type="InterPro" id="IPR036465">
    <property type="entry name" value="vWFA_dom_sf"/>
</dbReference>
<feature type="compositionally biased region" description="Polar residues" evidence="1">
    <location>
        <begin position="163"/>
        <end position="172"/>
    </location>
</feature>
<organism evidence="3 4">
    <name type="scientific">Mycobacterium paraseoulense</name>
    <dbReference type="NCBI Taxonomy" id="590652"/>
    <lineage>
        <taxon>Bacteria</taxon>
        <taxon>Bacillati</taxon>
        <taxon>Actinomycetota</taxon>
        <taxon>Actinomycetes</taxon>
        <taxon>Mycobacteriales</taxon>
        <taxon>Mycobacteriaceae</taxon>
        <taxon>Mycobacterium</taxon>
    </lineage>
</organism>
<dbReference type="PANTHER" id="PTHR41248:SF1">
    <property type="entry name" value="NORD PROTEIN"/>
    <property type="match status" value="1"/>
</dbReference>
<dbReference type="SUPFAM" id="SSF53300">
    <property type="entry name" value="vWA-like"/>
    <property type="match status" value="1"/>
</dbReference>
<protein>
    <recommendedName>
        <fullName evidence="2">VWFA domain-containing protein</fullName>
    </recommendedName>
</protein>
<dbReference type="InterPro" id="IPR002035">
    <property type="entry name" value="VWF_A"/>
</dbReference>